<dbReference type="Proteomes" id="UP000298642">
    <property type="component" value="Chromosome"/>
</dbReference>
<dbReference type="PIRSF" id="PIRSF003092">
    <property type="entry name" value="MinD"/>
    <property type="match status" value="1"/>
</dbReference>
<evidence type="ECO:0000256" key="8">
    <source>
        <dbReference type="ARBA" id="ARBA00025436"/>
    </source>
</evidence>
<dbReference type="InterPro" id="IPR010223">
    <property type="entry name" value="MinD"/>
</dbReference>
<gene>
    <name evidence="12" type="primary">minD</name>
    <name evidence="12" type="ORF">EIO64_10200</name>
</gene>
<evidence type="ECO:0000256" key="1">
    <source>
        <dbReference type="ARBA" id="ARBA00010257"/>
    </source>
</evidence>
<evidence type="ECO:0000256" key="10">
    <source>
        <dbReference type="PIRSR" id="PIRSR003092-1"/>
    </source>
</evidence>
<dbReference type="GO" id="GO:0005524">
    <property type="term" value="F:ATP binding"/>
    <property type="evidence" value="ECO:0007669"/>
    <property type="project" value="UniProtKB-KW"/>
</dbReference>
<proteinExistence type="inferred from homology"/>
<dbReference type="InterPro" id="IPR025501">
    <property type="entry name" value="MinD_FleN"/>
</dbReference>
<evidence type="ECO:0000256" key="9">
    <source>
        <dbReference type="ARBA" id="ARBA00032845"/>
    </source>
</evidence>
<dbReference type="GO" id="GO:0005829">
    <property type="term" value="C:cytosol"/>
    <property type="evidence" value="ECO:0007669"/>
    <property type="project" value="TreeGrafter"/>
</dbReference>
<comment type="similarity">
    <text evidence="1">Belongs to the ParA family. MinD subfamily.</text>
</comment>
<organism evidence="12 13">
    <name type="scientific">Dysosmobacter welbionis</name>
    <dbReference type="NCBI Taxonomy" id="2093857"/>
    <lineage>
        <taxon>Bacteria</taxon>
        <taxon>Bacillati</taxon>
        <taxon>Bacillota</taxon>
        <taxon>Clostridia</taxon>
        <taxon>Eubacteriales</taxon>
        <taxon>Oscillospiraceae</taxon>
        <taxon>Dysosmobacter</taxon>
    </lineage>
</organism>
<evidence type="ECO:0000313" key="12">
    <source>
        <dbReference type="EMBL" id="QCI59542.1"/>
    </source>
</evidence>
<dbReference type="PANTHER" id="PTHR43384:SF6">
    <property type="entry name" value="SEPTUM SITE-DETERMINING PROTEIN MIND HOMOLOG, CHLOROPLASTIC"/>
    <property type="match status" value="1"/>
</dbReference>
<dbReference type="RefSeq" id="WP_021751169.1">
    <property type="nucleotide sequence ID" value="NZ_CP034413.3"/>
</dbReference>
<dbReference type="GO" id="GO:0000917">
    <property type="term" value="P:division septum assembly"/>
    <property type="evidence" value="ECO:0007669"/>
    <property type="project" value="UniProtKB-KW"/>
</dbReference>
<name>A0A4D7B036_9FIRM</name>
<feature type="binding site" evidence="10">
    <location>
        <begin position="14"/>
        <end position="21"/>
    </location>
    <ligand>
        <name>ATP</name>
        <dbReference type="ChEBI" id="CHEBI:30616"/>
    </ligand>
</feature>
<keyword evidence="7" id="KW-0131">Cell cycle</keyword>
<evidence type="ECO:0000256" key="7">
    <source>
        <dbReference type="ARBA" id="ARBA00023306"/>
    </source>
</evidence>
<sequence>MTSPGQCIAVASGKGGTGKTSFTAGVGAALALSGRRVLCLDCDIGLRNLDLALGLSDRTLMDFSDVAQNRCSLELAAVEHPKIPGLFLLTAPARPHGRPVTEIQMADLLREVRRRFDFCLLDAPAGLGRGFQLATCAADRCVVVTTADASSLRDAQHTVMELDRFPSGALHLVVNRVRKKLLRQLHATIDDAIDKAGLPLLGVVPEDDALPLCMNRGVPILLADGQSAATAYRNIAKRLQGERVPLLRIR</sequence>
<protein>
    <recommendedName>
        <fullName evidence="2">Septum site-determining protein MinD</fullName>
    </recommendedName>
    <alternativeName>
        <fullName evidence="9">Cell division inhibitor MinD</fullName>
    </alternativeName>
</protein>
<dbReference type="SUPFAM" id="SSF52540">
    <property type="entry name" value="P-loop containing nucleoside triphosphate hydrolases"/>
    <property type="match status" value="1"/>
</dbReference>
<evidence type="ECO:0000256" key="4">
    <source>
        <dbReference type="ARBA" id="ARBA00022741"/>
    </source>
</evidence>
<dbReference type="GeneID" id="89520627"/>
<reference evidence="13" key="1">
    <citation type="submission" date="2018-12" db="EMBL/GenBank/DDBJ databases">
        <title>Dusodibacter welbiota gen. nov., sp. nov., isolated from human faeces and emended description of the Oscillibacter genus.</title>
        <authorList>
            <person name="Le Roy T."/>
            <person name="Van der Smissen P."/>
            <person name="Delzenne N."/>
            <person name="Muccioli G."/>
            <person name="Collet J.F."/>
            <person name="Cani P.D."/>
        </authorList>
    </citation>
    <scope>NUCLEOTIDE SEQUENCE [LARGE SCALE GENOMIC DNA]</scope>
    <source>
        <strain evidence="13">J115</strain>
    </source>
</reference>
<dbReference type="Gene3D" id="3.40.50.300">
    <property type="entry name" value="P-loop containing nucleotide triphosphate hydrolases"/>
    <property type="match status" value="1"/>
</dbReference>
<comment type="function">
    <text evidence="8">ATPase required for the correct placement of the division site. Cell division inhibitors MinC and MinD act in concert to form an inhibitor capable of blocking formation of the polar Z ring septums. Rapidly oscillates between the poles of the cell to destabilize FtsZ filaments that have formed before they mature into polar Z rings.</text>
</comment>
<evidence type="ECO:0000256" key="5">
    <source>
        <dbReference type="ARBA" id="ARBA00022840"/>
    </source>
</evidence>
<evidence type="ECO:0000256" key="2">
    <source>
        <dbReference type="ARBA" id="ARBA00016887"/>
    </source>
</evidence>
<dbReference type="InterPro" id="IPR002586">
    <property type="entry name" value="CobQ/CobB/MinD/ParA_Nub-bd_dom"/>
</dbReference>
<dbReference type="GO" id="GO:0016887">
    <property type="term" value="F:ATP hydrolysis activity"/>
    <property type="evidence" value="ECO:0007669"/>
    <property type="project" value="InterPro"/>
</dbReference>
<accession>A0A4D7B036</accession>
<keyword evidence="6" id="KW-0717">Septation</keyword>
<keyword evidence="4 10" id="KW-0547">Nucleotide-binding</keyword>
<dbReference type="GO" id="GO:0009898">
    <property type="term" value="C:cytoplasmic side of plasma membrane"/>
    <property type="evidence" value="ECO:0007669"/>
    <property type="project" value="TreeGrafter"/>
</dbReference>
<evidence type="ECO:0000313" key="13">
    <source>
        <dbReference type="Proteomes" id="UP000298642"/>
    </source>
</evidence>
<dbReference type="InterPro" id="IPR027417">
    <property type="entry name" value="P-loop_NTPase"/>
</dbReference>
<dbReference type="GO" id="GO:0051782">
    <property type="term" value="P:negative regulation of cell division"/>
    <property type="evidence" value="ECO:0007669"/>
    <property type="project" value="TreeGrafter"/>
</dbReference>
<dbReference type="KEGG" id="obj:EIO64_10200"/>
<evidence type="ECO:0000256" key="6">
    <source>
        <dbReference type="ARBA" id="ARBA00023210"/>
    </source>
</evidence>
<dbReference type="PANTHER" id="PTHR43384">
    <property type="entry name" value="SEPTUM SITE-DETERMINING PROTEIN MIND HOMOLOG, CHLOROPLASTIC-RELATED"/>
    <property type="match status" value="1"/>
</dbReference>
<feature type="domain" description="CobQ/CobB/MinD/ParA nucleotide binding" evidence="11">
    <location>
        <begin position="8"/>
        <end position="220"/>
    </location>
</feature>
<keyword evidence="3" id="KW-0132">Cell division</keyword>
<dbReference type="NCBIfam" id="TIGR01968">
    <property type="entry name" value="minD_bact"/>
    <property type="match status" value="1"/>
</dbReference>
<keyword evidence="5 10" id="KW-0067">ATP-binding</keyword>
<dbReference type="EMBL" id="CP034413">
    <property type="protein sequence ID" value="QCI59542.1"/>
    <property type="molecule type" value="Genomic_DNA"/>
</dbReference>
<dbReference type="AlphaFoldDB" id="A0A4D7B036"/>
<dbReference type="Pfam" id="PF01656">
    <property type="entry name" value="CbiA"/>
    <property type="match status" value="1"/>
</dbReference>
<dbReference type="InterPro" id="IPR050625">
    <property type="entry name" value="ParA/MinD_ATPase"/>
</dbReference>
<evidence type="ECO:0000256" key="3">
    <source>
        <dbReference type="ARBA" id="ARBA00022618"/>
    </source>
</evidence>
<evidence type="ECO:0000259" key="11">
    <source>
        <dbReference type="Pfam" id="PF01656"/>
    </source>
</evidence>
<keyword evidence="13" id="KW-1185">Reference proteome</keyword>